<dbReference type="EMBL" id="JAHFXS010000329">
    <property type="protein sequence ID" value="KAG9986175.1"/>
    <property type="molecule type" value="Genomic_DNA"/>
</dbReference>
<protein>
    <submittedName>
        <fullName evidence="1">Uncharacterized protein</fullName>
    </submittedName>
</protein>
<keyword evidence="2" id="KW-1185">Reference proteome</keyword>
<name>A0A9P8FYX3_AURME</name>
<dbReference type="Proteomes" id="UP000729357">
    <property type="component" value="Unassembled WGS sequence"/>
</dbReference>
<proteinExistence type="predicted"/>
<reference evidence="1" key="2">
    <citation type="submission" date="2021-08" db="EMBL/GenBank/DDBJ databases">
        <authorList>
            <person name="Gostincar C."/>
            <person name="Sun X."/>
            <person name="Song Z."/>
            <person name="Gunde-Cimerman N."/>
        </authorList>
    </citation>
    <scope>NUCLEOTIDE SEQUENCE</scope>
    <source>
        <strain evidence="1">EXF-9298</strain>
    </source>
</reference>
<accession>A0A9P8FYX3</accession>
<reference evidence="1" key="1">
    <citation type="journal article" date="2021" name="J Fungi (Basel)">
        <title>Virulence traits and population genomics of the black yeast Aureobasidium melanogenum.</title>
        <authorList>
            <person name="Cernosa A."/>
            <person name="Sun X."/>
            <person name="Gostincar C."/>
            <person name="Fang C."/>
            <person name="Gunde-Cimerman N."/>
            <person name="Song Z."/>
        </authorList>
    </citation>
    <scope>NUCLEOTIDE SEQUENCE</scope>
    <source>
        <strain evidence="1">EXF-9298</strain>
    </source>
</reference>
<comment type="caution">
    <text evidence="1">The sequence shown here is derived from an EMBL/GenBank/DDBJ whole genome shotgun (WGS) entry which is preliminary data.</text>
</comment>
<dbReference type="AlphaFoldDB" id="A0A9P8FYX3"/>
<feature type="non-terminal residue" evidence="1">
    <location>
        <position position="1"/>
    </location>
</feature>
<evidence type="ECO:0000313" key="1">
    <source>
        <dbReference type="EMBL" id="KAG9986175.1"/>
    </source>
</evidence>
<sequence>MKFSSSLSSNLLLSIHNKPASAGSMPYISMEAKTDEQATQATLDKKRPTPIIARAVPFPERLGEEFRVPARDPFVTKSFKSPSQSFDQLRARQQAEEKIEHLNEMSQICQNALTLLMQQKKMSSRQAHL</sequence>
<evidence type="ECO:0000313" key="2">
    <source>
        <dbReference type="Proteomes" id="UP000729357"/>
    </source>
</evidence>
<gene>
    <name evidence="1" type="ORF">KCU98_g4214</name>
</gene>
<organism evidence="1 2">
    <name type="scientific">Aureobasidium melanogenum</name>
    <name type="common">Aureobasidium pullulans var. melanogenum</name>
    <dbReference type="NCBI Taxonomy" id="46634"/>
    <lineage>
        <taxon>Eukaryota</taxon>
        <taxon>Fungi</taxon>
        <taxon>Dikarya</taxon>
        <taxon>Ascomycota</taxon>
        <taxon>Pezizomycotina</taxon>
        <taxon>Dothideomycetes</taxon>
        <taxon>Dothideomycetidae</taxon>
        <taxon>Dothideales</taxon>
        <taxon>Saccotheciaceae</taxon>
        <taxon>Aureobasidium</taxon>
    </lineage>
</organism>